<evidence type="ECO:0000256" key="3">
    <source>
        <dbReference type="ARBA" id="ARBA00022722"/>
    </source>
</evidence>
<evidence type="ECO:0000256" key="5">
    <source>
        <dbReference type="ARBA" id="ARBA00022801"/>
    </source>
</evidence>
<name>A0A1W1IDX0_9LACT</name>
<evidence type="ECO:0000256" key="6">
    <source>
        <dbReference type="ARBA" id="ARBA00022884"/>
    </source>
</evidence>
<dbReference type="GO" id="GO:0003729">
    <property type="term" value="F:mRNA binding"/>
    <property type="evidence" value="ECO:0007669"/>
    <property type="project" value="InterPro"/>
</dbReference>
<dbReference type="RefSeq" id="WP_086941847.1">
    <property type="nucleotide sequence ID" value="NZ_FONM01000034.1"/>
</dbReference>
<dbReference type="Gene3D" id="3.30.920.30">
    <property type="entry name" value="Hypothetical protein"/>
    <property type="match status" value="1"/>
</dbReference>
<dbReference type="AlphaFoldDB" id="A0A1W1IDX0"/>
<dbReference type="GO" id="GO:0004519">
    <property type="term" value="F:endonuclease activity"/>
    <property type="evidence" value="ECO:0007669"/>
    <property type="project" value="UniProtKB-KW"/>
</dbReference>
<reference evidence="9" key="1">
    <citation type="submission" date="2016-04" db="EMBL/GenBank/DDBJ databases">
        <authorList>
            <person name="Strepis N."/>
        </authorList>
    </citation>
    <scope>NUCLEOTIDE SEQUENCE [LARGE SCALE GENOMIC DNA]</scope>
</reference>
<organism evidence="8 9">
    <name type="scientific">Trichococcus pasteurii</name>
    <dbReference type="NCBI Taxonomy" id="43064"/>
    <lineage>
        <taxon>Bacteria</taxon>
        <taxon>Bacillati</taxon>
        <taxon>Bacillota</taxon>
        <taxon>Bacilli</taxon>
        <taxon>Lactobacillales</taxon>
        <taxon>Carnobacteriaceae</taxon>
        <taxon>Trichococcus</taxon>
    </lineage>
</organism>
<dbReference type="SUPFAM" id="SSF54786">
    <property type="entry name" value="YcfA/nrd intein domain"/>
    <property type="match status" value="1"/>
</dbReference>
<dbReference type="Proteomes" id="UP000195985">
    <property type="component" value="Unassembled WGS sequence"/>
</dbReference>
<dbReference type="InterPro" id="IPR038570">
    <property type="entry name" value="HicA_sf"/>
</dbReference>
<gene>
    <name evidence="8" type="ORF">TPAS_626</name>
</gene>
<keyword evidence="3" id="KW-0540">Nuclease</keyword>
<protein>
    <submittedName>
        <fullName evidence="8">Uncharacterized protein</fullName>
    </submittedName>
</protein>
<evidence type="ECO:0000256" key="2">
    <source>
        <dbReference type="ARBA" id="ARBA00022649"/>
    </source>
</evidence>
<evidence type="ECO:0000313" key="9">
    <source>
        <dbReference type="Proteomes" id="UP000195985"/>
    </source>
</evidence>
<accession>A0A1W1IDX0</accession>
<keyword evidence="7" id="KW-0346">Stress response</keyword>
<comment type="similarity">
    <text evidence="1">Belongs to the HicA mRNA interferase family.</text>
</comment>
<dbReference type="GO" id="GO:0016787">
    <property type="term" value="F:hydrolase activity"/>
    <property type="evidence" value="ECO:0007669"/>
    <property type="project" value="UniProtKB-KW"/>
</dbReference>
<keyword evidence="6" id="KW-0694">RNA-binding</keyword>
<keyword evidence="2" id="KW-1277">Toxin-antitoxin system</keyword>
<dbReference type="OrthoDB" id="286048at2"/>
<dbReference type="EMBL" id="FWEY01000002">
    <property type="protein sequence ID" value="SLM50953.1"/>
    <property type="molecule type" value="Genomic_DNA"/>
</dbReference>
<sequence length="62" mass="7163">MPMTPKQMVKFLKENGFRKVRHEGSHLTMRNEETEKQTVVPMHNKDLSKGTEQAILKQAGLK</sequence>
<dbReference type="STRING" id="43064.SAMN04488086_1344"/>
<evidence type="ECO:0000256" key="4">
    <source>
        <dbReference type="ARBA" id="ARBA00022759"/>
    </source>
</evidence>
<proteinExistence type="inferred from homology"/>
<evidence type="ECO:0000256" key="1">
    <source>
        <dbReference type="ARBA" id="ARBA00006620"/>
    </source>
</evidence>
<keyword evidence="5" id="KW-0378">Hydrolase</keyword>
<keyword evidence="4" id="KW-0255">Endonuclease</keyword>
<dbReference type="Pfam" id="PF07927">
    <property type="entry name" value="HicA_toxin"/>
    <property type="match status" value="1"/>
</dbReference>
<keyword evidence="9" id="KW-1185">Reference proteome</keyword>
<dbReference type="InterPro" id="IPR012933">
    <property type="entry name" value="HicA_mRNA_interferase"/>
</dbReference>
<evidence type="ECO:0000256" key="7">
    <source>
        <dbReference type="ARBA" id="ARBA00023016"/>
    </source>
</evidence>
<evidence type="ECO:0000313" key="8">
    <source>
        <dbReference type="EMBL" id="SLM50953.1"/>
    </source>
</evidence>